<gene>
    <name evidence="2" type="ORF">DLSSTS7063_03393</name>
</gene>
<sequence length="213" mass="24528">MVGSAFQPGKAAEAIEKIEDKELAQIAQGEYYFFSAQAERCVETIKDYLDHDDVMLRLSADMLYTFANLTLGDSQAAQHTREDVHQCLTRAWERARADKFMEPFIEYHGLLQGTMEVCIRKKEPEMYKKLVDGVLAFSRGWMKIHNPKTQKAVTDLLTPLEYSIAMLACRDWTNQEIAEHMGMSVNTVKHYVSGILEKLQIDKRDKIKEFVNQ</sequence>
<evidence type="ECO:0000313" key="2">
    <source>
        <dbReference type="EMBL" id="VUX24154.1"/>
    </source>
</evidence>
<dbReference type="InterPro" id="IPR000792">
    <property type="entry name" value="Tscrpt_reg_LuxR_C"/>
</dbReference>
<dbReference type="GO" id="GO:0006355">
    <property type="term" value="P:regulation of DNA-templated transcription"/>
    <property type="evidence" value="ECO:0007669"/>
    <property type="project" value="InterPro"/>
</dbReference>
<name>A0A564UWX3_9FIRM</name>
<dbReference type="Pfam" id="PF00196">
    <property type="entry name" value="GerE"/>
    <property type="match status" value="1"/>
</dbReference>
<dbReference type="InterPro" id="IPR016032">
    <property type="entry name" value="Sig_transdc_resp-reg_C-effctor"/>
</dbReference>
<protein>
    <submittedName>
        <fullName evidence="2">Bacterial regulatory proteins, luxR family</fullName>
    </submittedName>
</protein>
<dbReference type="SMART" id="SM00421">
    <property type="entry name" value="HTH_LUXR"/>
    <property type="match status" value="1"/>
</dbReference>
<accession>A0A564UWX3</accession>
<dbReference type="InterPro" id="IPR036388">
    <property type="entry name" value="WH-like_DNA-bd_sf"/>
</dbReference>
<dbReference type="Proteomes" id="UP000398619">
    <property type="component" value="Unassembled WGS sequence"/>
</dbReference>
<dbReference type="AlphaFoldDB" id="A0A564UWX3"/>
<organism evidence="2 3">
    <name type="scientific">Dorea longicatena</name>
    <dbReference type="NCBI Taxonomy" id="88431"/>
    <lineage>
        <taxon>Bacteria</taxon>
        <taxon>Bacillati</taxon>
        <taxon>Bacillota</taxon>
        <taxon>Clostridia</taxon>
        <taxon>Lachnospirales</taxon>
        <taxon>Lachnospiraceae</taxon>
        <taxon>Dorea</taxon>
    </lineage>
</organism>
<feature type="domain" description="HTH luxR-type" evidence="1">
    <location>
        <begin position="154"/>
        <end position="211"/>
    </location>
</feature>
<evidence type="ECO:0000313" key="3">
    <source>
        <dbReference type="Proteomes" id="UP000398619"/>
    </source>
</evidence>
<reference evidence="2 3" key="1">
    <citation type="submission" date="2019-07" db="EMBL/GenBank/DDBJ databases">
        <authorList>
            <person name="Hibberd C M."/>
            <person name="Gehrig L. J."/>
            <person name="Chang H.-W."/>
            <person name="Venkatesh S."/>
        </authorList>
    </citation>
    <scope>NUCLEOTIDE SEQUENCE [LARGE SCALE GENOMIC DNA]</scope>
    <source>
        <strain evidence="2">Dorea_longicatena_SSTS_Bg7063</strain>
    </source>
</reference>
<dbReference type="EMBL" id="CABHNM010000080">
    <property type="protein sequence ID" value="VUX24154.1"/>
    <property type="molecule type" value="Genomic_DNA"/>
</dbReference>
<proteinExistence type="predicted"/>
<evidence type="ECO:0000259" key="1">
    <source>
        <dbReference type="SMART" id="SM00421"/>
    </source>
</evidence>
<dbReference type="Gene3D" id="1.10.10.10">
    <property type="entry name" value="Winged helix-like DNA-binding domain superfamily/Winged helix DNA-binding domain"/>
    <property type="match status" value="1"/>
</dbReference>
<dbReference type="SUPFAM" id="SSF46894">
    <property type="entry name" value="C-terminal effector domain of the bipartite response regulators"/>
    <property type="match status" value="1"/>
</dbReference>
<dbReference type="GO" id="GO:0003677">
    <property type="term" value="F:DNA binding"/>
    <property type="evidence" value="ECO:0007669"/>
    <property type="project" value="InterPro"/>
</dbReference>